<keyword evidence="1" id="KW-0808">Transferase</keyword>
<reference evidence="1" key="1">
    <citation type="journal article" date="2018" name="Genome Biol.">
        <title>SKESA: strategic k-mer extension for scrupulous assemblies.</title>
        <authorList>
            <person name="Souvorov A."/>
            <person name="Agarwala R."/>
            <person name="Lipman D.J."/>
        </authorList>
    </citation>
    <scope>NUCLEOTIDE SEQUENCE</scope>
    <source>
        <strain evidence="1">3940-62</strain>
    </source>
</reference>
<proteinExistence type="predicted"/>
<comment type="caution">
    <text evidence="1">The sequence shown here is derived from an EMBL/GenBank/DDBJ whole genome shotgun (WGS) entry which is preliminary data.</text>
</comment>
<dbReference type="GO" id="GO:0016740">
    <property type="term" value="F:transferase activity"/>
    <property type="evidence" value="ECO:0007669"/>
    <property type="project" value="UniProtKB-KW"/>
</dbReference>
<dbReference type="SUPFAM" id="SSF53756">
    <property type="entry name" value="UDP-Glycosyltransferase/glycogen phosphorylase"/>
    <property type="match status" value="1"/>
</dbReference>
<organism evidence="1">
    <name type="scientific">Salmonella enterica subsp. salamae serovar 47:b:1,5</name>
    <dbReference type="NCBI Taxonomy" id="1967619"/>
    <lineage>
        <taxon>Bacteria</taxon>
        <taxon>Pseudomonadati</taxon>
        <taxon>Pseudomonadota</taxon>
        <taxon>Gammaproteobacteria</taxon>
        <taxon>Enterobacterales</taxon>
        <taxon>Enterobacteriaceae</taxon>
        <taxon>Salmonella</taxon>
    </lineage>
</organism>
<accession>A0A701UP16</accession>
<dbReference type="EMBL" id="DAAMGA010000025">
    <property type="protein sequence ID" value="HAC6517108.1"/>
    <property type="molecule type" value="Genomic_DNA"/>
</dbReference>
<sequence>MKKILFISMNLGKCDYGGALVSNGNLFALKALNKYNVYAVSISKNYSDNISKHIEFSILGSKNKVSTALSNLVGYAGRMNFRAMKEVISLIENVKPDIIYLDSSLLGKIAKICKKKYKDIFIITFFHNVEIDFEFARVRAGRIQFLPSLIATSFAEAEAVKNSDKIIMLHQKDSLRLKEKYGREADYFVPVCIKNSVDKKNAKLTFTKKEKDVIRVGFIGTAFFANVDAVKIIANEIAPKVLNIAHFYICGKGFEKYKTLESSNISVSGYIESLDNFYNDIDIMIFPIYSGAGMKVKIAESLMYNKSIIATPFALIGYEKIIDGVNVVQCESSESFIFQLKNTYCRHDSIYSRDAYLKYFSEESCHFYFEKIFNDIEL</sequence>
<name>A0A701UP16_SALER</name>
<evidence type="ECO:0000313" key="1">
    <source>
        <dbReference type="EMBL" id="HAC6517108.1"/>
    </source>
</evidence>
<dbReference type="AlphaFoldDB" id="A0A701UP16"/>
<dbReference type="Pfam" id="PF13692">
    <property type="entry name" value="Glyco_trans_1_4"/>
    <property type="match status" value="1"/>
</dbReference>
<protein>
    <submittedName>
        <fullName evidence="1">Glycosyltransferase</fullName>
    </submittedName>
</protein>
<reference evidence="1" key="2">
    <citation type="submission" date="2018-07" db="EMBL/GenBank/DDBJ databases">
        <authorList>
            <consortium name="NCBI Pathogen Detection Project"/>
        </authorList>
    </citation>
    <scope>NUCLEOTIDE SEQUENCE</scope>
    <source>
        <strain evidence="1">3940-62</strain>
    </source>
</reference>
<dbReference type="Gene3D" id="3.40.50.2000">
    <property type="entry name" value="Glycogen Phosphorylase B"/>
    <property type="match status" value="2"/>
</dbReference>
<gene>
    <name evidence="1" type="ORF">G0C45_22535</name>
</gene>